<keyword evidence="1" id="KW-0472">Membrane</keyword>
<comment type="caution">
    <text evidence="4">The sequence shown here is derived from an EMBL/GenBank/DDBJ whole genome shotgun (WGS) entry which is preliminary data.</text>
</comment>
<protein>
    <submittedName>
        <fullName evidence="4">FecR domain-containing protein</fullName>
    </submittedName>
</protein>
<dbReference type="Gene3D" id="2.60.120.1440">
    <property type="match status" value="1"/>
</dbReference>
<evidence type="ECO:0000259" key="3">
    <source>
        <dbReference type="Pfam" id="PF16344"/>
    </source>
</evidence>
<dbReference type="Proteomes" id="UP001199816">
    <property type="component" value="Unassembled WGS sequence"/>
</dbReference>
<name>A0ABS8PS96_9BACT</name>
<dbReference type="RefSeq" id="WP_231004940.1">
    <property type="nucleotide sequence ID" value="NZ_JAJNEC010000005.1"/>
</dbReference>
<dbReference type="PIRSF" id="PIRSF018266">
    <property type="entry name" value="FecR"/>
    <property type="match status" value="1"/>
</dbReference>
<dbReference type="PANTHER" id="PTHR30273">
    <property type="entry name" value="PERIPLASMIC SIGNAL SENSOR AND SIGMA FACTOR ACTIVATOR FECR-RELATED"/>
    <property type="match status" value="1"/>
</dbReference>
<evidence type="ECO:0000313" key="4">
    <source>
        <dbReference type="EMBL" id="MCD2423679.1"/>
    </source>
</evidence>
<dbReference type="PANTHER" id="PTHR30273:SF2">
    <property type="entry name" value="PROTEIN FECR"/>
    <property type="match status" value="1"/>
</dbReference>
<accession>A0ABS8PS96</accession>
<proteinExistence type="predicted"/>
<keyword evidence="1" id="KW-1133">Transmembrane helix</keyword>
<feature type="transmembrane region" description="Helical" evidence="1">
    <location>
        <begin position="83"/>
        <end position="101"/>
    </location>
</feature>
<dbReference type="InterPro" id="IPR012373">
    <property type="entry name" value="Ferrdict_sens_TM"/>
</dbReference>
<dbReference type="Pfam" id="PF04773">
    <property type="entry name" value="FecR"/>
    <property type="match status" value="1"/>
</dbReference>
<keyword evidence="5" id="KW-1185">Reference proteome</keyword>
<evidence type="ECO:0000313" key="5">
    <source>
        <dbReference type="Proteomes" id="UP001199816"/>
    </source>
</evidence>
<feature type="domain" description="Protein FecR C-terminal" evidence="3">
    <location>
        <begin position="317"/>
        <end position="384"/>
    </location>
</feature>
<evidence type="ECO:0000256" key="1">
    <source>
        <dbReference type="SAM" id="Phobius"/>
    </source>
</evidence>
<feature type="domain" description="FecR protein" evidence="2">
    <location>
        <begin position="180"/>
        <end position="275"/>
    </location>
</feature>
<gene>
    <name evidence="4" type="ORF">LQ567_12960</name>
</gene>
<dbReference type="EMBL" id="JAJNEC010000005">
    <property type="protein sequence ID" value="MCD2423679.1"/>
    <property type="molecule type" value="Genomic_DNA"/>
</dbReference>
<dbReference type="Gene3D" id="3.55.50.30">
    <property type="match status" value="1"/>
</dbReference>
<reference evidence="4 5" key="1">
    <citation type="submission" date="2021-11" db="EMBL/GenBank/DDBJ databases">
        <title>Genomic of Niabella pedocola.</title>
        <authorList>
            <person name="Wu T."/>
        </authorList>
    </citation>
    <scope>NUCLEOTIDE SEQUENCE [LARGE SCALE GENOMIC DNA]</scope>
    <source>
        <strain evidence="4 5">JCM 31011</strain>
    </source>
</reference>
<organism evidence="4 5">
    <name type="scientific">Niabella pedocola</name>
    <dbReference type="NCBI Taxonomy" id="1752077"/>
    <lineage>
        <taxon>Bacteria</taxon>
        <taxon>Pseudomonadati</taxon>
        <taxon>Bacteroidota</taxon>
        <taxon>Chitinophagia</taxon>
        <taxon>Chitinophagales</taxon>
        <taxon>Chitinophagaceae</taxon>
        <taxon>Niabella</taxon>
    </lineage>
</organism>
<dbReference type="InterPro" id="IPR006860">
    <property type="entry name" value="FecR"/>
</dbReference>
<keyword evidence="1" id="KW-0812">Transmembrane</keyword>
<dbReference type="InterPro" id="IPR032508">
    <property type="entry name" value="FecR_C"/>
</dbReference>
<sequence length="386" mass="43403">MSEKERRYLQQLAKKVLAGKASEEERLFLEEYYNVFEKQAGIEQELTREELESLQQSVRERIHHRMDVYEMHHRPVFRSWRRLSVAASFLLMAGITLWWVFRKQPDAGVAQQGPVITDVLPGGNKATLTLDDGSTIVLDEMKKDSLVQQGSMQVSKSADGLLIYSVAAHPASAEAVVYNTVTTPRGGQYRVALPDGTRVWLNAASSIRFPTRFIQDQRNVSIAGEVYFEVAHKPTQPFVVTTGTTTVQVLGTHFNIKAYPDEGIMKTTLAEGSVKIVHAGKTAVLKPSEQLQAGGALFKVVPHVDVDAELAWKNGMFYFKNDDIEAVMKQVQRWYNIDVQYNGAIPAKQFTGTIPRSVTLSELMEMLSFYDDMKCIIKGNTIIIQR</sequence>
<dbReference type="Pfam" id="PF16344">
    <property type="entry name" value="FecR_C"/>
    <property type="match status" value="1"/>
</dbReference>
<evidence type="ECO:0000259" key="2">
    <source>
        <dbReference type="Pfam" id="PF04773"/>
    </source>
</evidence>